<dbReference type="STRING" id="358396.CHINAEXTREME_17260"/>
<dbReference type="EMBL" id="CP019285">
    <property type="protein sequence ID" value="APW99411.1"/>
    <property type="molecule type" value="Genomic_DNA"/>
</dbReference>
<dbReference type="EMBL" id="AOLZ01000027">
    <property type="protein sequence ID" value="EMA35287.1"/>
    <property type="molecule type" value="Genomic_DNA"/>
</dbReference>
<proteinExistence type="predicted"/>
<dbReference type="RefSeq" id="WP_007140842.1">
    <property type="nucleotide sequence ID" value="NZ_AOLZ01000027.1"/>
</dbReference>
<evidence type="ECO:0000313" key="1">
    <source>
        <dbReference type="EMBL" id="APW99411.1"/>
    </source>
</evidence>
<evidence type="ECO:0000313" key="3">
    <source>
        <dbReference type="Proteomes" id="UP000011555"/>
    </source>
</evidence>
<dbReference type="GeneID" id="30922910"/>
<dbReference type="Proteomes" id="UP000011555">
    <property type="component" value="Unassembled WGS sequence"/>
</dbReference>
<gene>
    <name evidence="2" type="ORF">C445_05523</name>
    <name evidence="1" type="ORF">CHINAEXTREME_17260</name>
</gene>
<reference evidence="1" key="3">
    <citation type="submission" date="2017-01" db="EMBL/GenBank/DDBJ databases">
        <authorList>
            <person name="Mah S.A."/>
            <person name="Swanson W.J."/>
            <person name="Moy G.W."/>
            <person name="Vacquier V.D."/>
        </authorList>
    </citation>
    <scope>NUCLEOTIDE SEQUENCE</scope>
    <source>
        <strain evidence="1">AJ5</strain>
    </source>
</reference>
<dbReference type="Proteomes" id="UP000186547">
    <property type="component" value="Chromosome"/>
</dbReference>
<reference evidence="1 4" key="1">
    <citation type="journal article" date="2011" name="J. Bacteriol.">
        <title>Genome sequence of Halobiforma lacisalsi AJ5, an extremely halophilic archaeon which harbors a bop gene.</title>
        <authorList>
            <person name="Jiang X."/>
            <person name="Wang S."/>
            <person name="Cheng H."/>
            <person name="Huo Y."/>
            <person name="Zhang X."/>
            <person name="Zhu X."/>
            <person name="Han X."/>
            <person name="Ni P."/>
            <person name="Wu M."/>
        </authorList>
    </citation>
    <scope>NUCLEOTIDE SEQUENCE [LARGE SCALE GENOMIC DNA]</scope>
    <source>
        <strain evidence="1 4">AJ5</strain>
    </source>
</reference>
<protein>
    <submittedName>
        <fullName evidence="2">Uncharacterized protein</fullName>
    </submittedName>
</protein>
<evidence type="ECO:0000313" key="2">
    <source>
        <dbReference type="EMBL" id="EMA35287.1"/>
    </source>
</evidence>
<sequence length="263" mass="27490">MSQRQQQSELYTSEEVIAYLAGFPGARQADDLVAVRIEGDDRVEVDAELSSEVDVSDDKERLLGQVTVTNLTDVNLEGQASPLDVSASTVPIQSDGPLDVSGTTVPIQEDTALDVSGTTVPIQEDTALDVSASTVPVEHQGVIDVSSRDSRNLGDVDVTDLPDADRADWASATLPADGSIEHSVAAVGADRLRGRVSSSGTYDLEVAWLAEDGTELFTDSVASGVAAGESTDVDLLTVGPEAIVRVVDQSSAEQTVDGVIHLA</sequence>
<dbReference type="AlphaFoldDB" id="M0LP13"/>
<reference evidence="2 3" key="2">
    <citation type="journal article" date="2014" name="PLoS Genet.">
        <title>Phylogenetically driven sequencing of extremely halophilic archaea reveals strategies for static and dynamic osmo-response.</title>
        <authorList>
            <person name="Becker E.A."/>
            <person name="Seitzer P.M."/>
            <person name="Tritt A."/>
            <person name="Larsen D."/>
            <person name="Krusor M."/>
            <person name="Yao A.I."/>
            <person name="Wu D."/>
            <person name="Madern D."/>
            <person name="Eisen J.A."/>
            <person name="Darling A.E."/>
            <person name="Facciotti M.T."/>
        </authorList>
    </citation>
    <scope>NUCLEOTIDE SEQUENCE [LARGE SCALE GENOMIC DNA]</scope>
    <source>
        <strain evidence="2 3">AJ5</strain>
    </source>
</reference>
<name>M0LP13_NATLA</name>
<evidence type="ECO:0000313" key="4">
    <source>
        <dbReference type="Proteomes" id="UP000186547"/>
    </source>
</evidence>
<keyword evidence="3" id="KW-1185">Reference proteome</keyword>
<dbReference type="KEGG" id="hlc:CHINAEXTREME17260"/>
<accession>M0LP13</accession>
<organism evidence="2 3">
    <name type="scientific">Natronobacterium lacisalsi AJ5</name>
    <dbReference type="NCBI Taxonomy" id="358396"/>
    <lineage>
        <taxon>Archaea</taxon>
        <taxon>Methanobacteriati</taxon>
        <taxon>Methanobacteriota</taxon>
        <taxon>Stenosarchaea group</taxon>
        <taxon>Halobacteria</taxon>
        <taxon>Halobacteriales</taxon>
        <taxon>Natrialbaceae</taxon>
        <taxon>Natronobacterium</taxon>
    </lineage>
</organism>